<dbReference type="AlphaFoldDB" id="A0A8S1SE18"/>
<reference evidence="2" key="1">
    <citation type="submission" date="2021-01" db="EMBL/GenBank/DDBJ databases">
        <authorList>
            <consortium name="Genoscope - CEA"/>
            <person name="William W."/>
        </authorList>
    </citation>
    <scope>NUCLEOTIDE SEQUENCE</scope>
</reference>
<comment type="caution">
    <text evidence="2">The sequence shown here is derived from an EMBL/GenBank/DDBJ whole genome shotgun (WGS) entry which is preliminary data.</text>
</comment>
<dbReference type="Proteomes" id="UP000683925">
    <property type="component" value="Unassembled WGS sequence"/>
</dbReference>
<sequence>MFEDPKFQVHCKKYHQQVKCNPFQHKFYQFLSISCLQCMVFLNFLLVFDPMSIIFLNNQDRMQDERKETPIQNLQQFYQEQSAIMILIVSKRIHLSRI</sequence>
<keyword evidence="1" id="KW-0812">Transmembrane</keyword>
<keyword evidence="1" id="KW-0472">Membrane</keyword>
<protein>
    <submittedName>
        <fullName evidence="2">Uncharacterized protein</fullName>
    </submittedName>
</protein>
<accession>A0A8S1SE18</accession>
<organism evidence="2 3">
    <name type="scientific">Paramecium octaurelia</name>
    <dbReference type="NCBI Taxonomy" id="43137"/>
    <lineage>
        <taxon>Eukaryota</taxon>
        <taxon>Sar</taxon>
        <taxon>Alveolata</taxon>
        <taxon>Ciliophora</taxon>
        <taxon>Intramacronucleata</taxon>
        <taxon>Oligohymenophorea</taxon>
        <taxon>Peniculida</taxon>
        <taxon>Parameciidae</taxon>
        <taxon>Paramecium</taxon>
    </lineage>
</organism>
<proteinExistence type="predicted"/>
<evidence type="ECO:0000313" key="2">
    <source>
        <dbReference type="EMBL" id="CAD8138425.1"/>
    </source>
</evidence>
<gene>
    <name evidence="2" type="ORF">POCTA_138.1.T0090373</name>
</gene>
<keyword evidence="3" id="KW-1185">Reference proteome</keyword>
<dbReference type="OrthoDB" id="10390918at2759"/>
<evidence type="ECO:0000313" key="3">
    <source>
        <dbReference type="Proteomes" id="UP000683925"/>
    </source>
</evidence>
<feature type="transmembrane region" description="Helical" evidence="1">
    <location>
        <begin position="27"/>
        <end position="48"/>
    </location>
</feature>
<evidence type="ECO:0000256" key="1">
    <source>
        <dbReference type="SAM" id="Phobius"/>
    </source>
</evidence>
<keyword evidence="1" id="KW-1133">Transmembrane helix</keyword>
<dbReference type="EMBL" id="CAJJDP010000008">
    <property type="protein sequence ID" value="CAD8138425.1"/>
    <property type="molecule type" value="Genomic_DNA"/>
</dbReference>
<name>A0A8S1SE18_PAROT</name>